<dbReference type="InterPro" id="IPR014757">
    <property type="entry name" value="Tscrpt_reg_IclR_C"/>
</dbReference>
<dbReference type="AlphaFoldDB" id="A0A176YIN4"/>
<name>A0A176YIN4_9BRAD</name>
<proteinExistence type="predicted"/>
<dbReference type="InterPro" id="IPR005471">
    <property type="entry name" value="Tscrpt_reg_IclR_N"/>
</dbReference>
<dbReference type="InterPro" id="IPR036390">
    <property type="entry name" value="WH_DNA-bd_sf"/>
</dbReference>
<dbReference type="PROSITE" id="PS51077">
    <property type="entry name" value="HTH_ICLR"/>
    <property type="match status" value="1"/>
</dbReference>
<evidence type="ECO:0000313" key="7">
    <source>
        <dbReference type="Proteomes" id="UP000077173"/>
    </source>
</evidence>
<dbReference type="EMBL" id="LSEF01000121">
    <property type="protein sequence ID" value="OAF06593.1"/>
    <property type="molecule type" value="Genomic_DNA"/>
</dbReference>
<evidence type="ECO:0000256" key="3">
    <source>
        <dbReference type="ARBA" id="ARBA00023163"/>
    </source>
</evidence>
<dbReference type="GO" id="GO:0003700">
    <property type="term" value="F:DNA-binding transcription factor activity"/>
    <property type="evidence" value="ECO:0007669"/>
    <property type="project" value="TreeGrafter"/>
</dbReference>
<dbReference type="Gene3D" id="3.30.450.40">
    <property type="match status" value="1"/>
</dbReference>
<evidence type="ECO:0000259" key="5">
    <source>
        <dbReference type="PROSITE" id="PS51078"/>
    </source>
</evidence>
<reference evidence="6 7" key="1">
    <citation type="submission" date="2016-02" db="EMBL/GenBank/DDBJ databases">
        <title>Draft genome sequence of the strain BR 10247T Bradyrhizobium neotropicale isolated from nodules of Centrolobium paraense.</title>
        <authorList>
            <person name="Simoes-Araujo J.L."/>
            <person name="Barauna A.C."/>
            <person name="Silva K."/>
            <person name="Zilli J.E."/>
        </authorList>
    </citation>
    <scope>NUCLEOTIDE SEQUENCE [LARGE SCALE GENOMIC DNA]</scope>
    <source>
        <strain evidence="6 7">BR 10247</strain>
    </source>
</reference>
<dbReference type="GO" id="GO:0003677">
    <property type="term" value="F:DNA binding"/>
    <property type="evidence" value="ECO:0007669"/>
    <property type="project" value="UniProtKB-KW"/>
</dbReference>
<dbReference type="RefSeq" id="WP_063682097.1">
    <property type="nucleotide sequence ID" value="NZ_LSEF01000121.1"/>
</dbReference>
<dbReference type="Gene3D" id="1.10.10.10">
    <property type="entry name" value="Winged helix-like DNA-binding domain superfamily/Winged helix DNA-binding domain"/>
    <property type="match status" value="1"/>
</dbReference>
<keyword evidence="2" id="KW-0238">DNA-binding</keyword>
<dbReference type="InterPro" id="IPR029016">
    <property type="entry name" value="GAF-like_dom_sf"/>
</dbReference>
<dbReference type="PROSITE" id="PS51078">
    <property type="entry name" value="ICLR_ED"/>
    <property type="match status" value="1"/>
</dbReference>
<keyword evidence="7" id="KW-1185">Reference proteome</keyword>
<keyword evidence="3" id="KW-0804">Transcription</keyword>
<dbReference type="PANTHER" id="PTHR30136:SF34">
    <property type="entry name" value="TRANSCRIPTIONAL REGULATOR"/>
    <property type="match status" value="1"/>
</dbReference>
<dbReference type="GO" id="GO:0045892">
    <property type="term" value="P:negative regulation of DNA-templated transcription"/>
    <property type="evidence" value="ECO:0007669"/>
    <property type="project" value="TreeGrafter"/>
</dbReference>
<dbReference type="Pfam" id="PF01614">
    <property type="entry name" value="IclR_C"/>
    <property type="match status" value="1"/>
</dbReference>
<evidence type="ECO:0000313" key="6">
    <source>
        <dbReference type="EMBL" id="OAF06593.1"/>
    </source>
</evidence>
<dbReference type="SMART" id="SM00346">
    <property type="entry name" value="HTH_ICLR"/>
    <property type="match status" value="1"/>
</dbReference>
<sequence length="265" mass="28695">MAKTAAPADNPKNFVNSVGKAFAVLKSFTPEEFELTITEIASRAGMDRGTTFRLVQTLVKLGYLHAIEETRRYRLSLACLDLGYTALSAGNLRGQAEPLLRELVPAFGDAASLGVLDGSDVVYLARVTAGLDRHKIDRRPGSRIKAYASALGHVMLAGLPKEEQVERLEASERIKLSERTVTGLKPLLARLEQVRKQGFAVSDGENAYGLRTIAAPVFDKGRSVVAGISLTVDANRMDIKSFERTGLPEVLKIARVLSETALKSG</sequence>
<dbReference type="InterPro" id="IPR036388">
    <property type="entry name" value="WH-like_DNA-bd_sf"/>
</dbReference>
<gene>
    <name evidence="6" type="ORF">AXW67_31980</name>
</gene>
<feature type="domain" description="HTH iclR-type" evidence="4">
    <location>
        <begin position="15"/>
        <end position="77"/>
    </location>
</feature>
<organism evidence="6 7">
    <name type="scientific">Bradyrhizobium neotropicale</name>
    <dbReference type="NCBI Taxonomy" id="1497615"/>
    <lineage>
        <taxon>Bacteria</taxon>
        <taxon>Pseudomonadati</taxon>
        <taxon>Pseudomonadota</taxon>
        <taxon>Alphaproteobacteria</taxon>
        <taxon>Hyphomicrobiales</taxon>
        <taxon>Nitrobacteraceae</taxon>
        <taxon>Bradyrhizobium</taxon>
    </lineage>
</organism>
<dbReference type="InterPro" id="IPR050707">
    <property type="entry name" value="HTH_MetabolicPath_Reg"/>
</dbReference>
<dbReference type="PANTHER" id="PTHR30136">
    <property type="entry name" value="HELIX-TURN-HELIX TRANSCRIPTIONAL REGULATOR, ICLR FAMILY"/>
    <property type="match status" value="1"/>
</dbReference>
<protein>
    <submittedName>
        <fullName evidence="6">IclR family transcriptional regulator</fullName>
    </submittedName>
</protein>
<dbReference type="Pfam" id="PF09339">
    <property type="entry name" value="HTH_IclR"/>
    <property type="match status" value="1"/>
</dbReference>
<dbReference type="Proteomes" id="UP000077173">
    <property type="component" value="Unassembled WGS sequence"/>
</dbReference>
<dbReference type="SUPFAM" id="SSF46785">
    <property type="entry name" value="Winged helix' DNA-binding domain"/>
    <property type="match status" value="1"/>
</dbReference>
<dbReference type="SUPFAM" id="SSF55781">
    <property type="entry name" value="GAF domain-like"/>
    <property type="match status" value="1"/>
</dbReference>
<keyword evidence="1" id="KW-0805">Transcription regulation</keyword>
<feature type="domain" description="IclR-ED" evidence="5">
    <location>
        <begin position="78"/>
        <end position="263"/>
    </location>
</feature>
<evidence type="ECO:0000256" key="2">
    <source>
        <dbReference type="ARBA" id="ARBA00023125"/>
    </source>
</evidence>
<accession>A0A176YIN4</accession>
<comment type="caution">
    <text evidence="6">The sequence shown here is derived from an EMBL/GenBank/DDBJ whole genome shotgun (WGS) entry which is preliminary data.</text>
</comment>
<evidence type="ECO:0000256" key="1">
    <source>
        <dbReference type="ARBA" id="ARBA00023015"/>
    </source>
</evidence>
<evidence type="ECO:0000259" key="4">
    <source>
        <dbReference type="PROSITE" id="PS51077"/>
    </source>
</evidence>